<gene>
    <name evidence="1" type="ORF">PLEOSDRAFT_162777</name>
</gene>
<dbReference type="EMBL" id="KL198013">
    <property type="protein sequence ID" value="KDQ23196.1"/>
    <property type="molecule type" value="Genomic_DNA"/>
</dbReference>
<accession>A0A067NHD8</accession>
<evidence type="ECO:0000313" key="2">
    <source>
        <dbReference type="Proteomes" id="UP000027073"/>
    </source>
</evidence>
<organism evidence="1 2">
    <name type="scientific">Pleurotus ostreatus (strain PC15)</name>
    <name type="common">Oyster mushroom</name>
    <dbReference type="NCBI Taxonomy" id="1137138"/>
    <lineage>
        <taxon>Eukaryota</taxon>
        <taxon>Fungi</taxon>
        <taxon>Dikarya</taxon>
        <taxon>Basidiomycota</taxon>
        <taxon>Agaricomycotina</taxon>
        <taxon>Agaricomycetes</taxon>
        <taxon>Agaricomycetidae</taxon>
        <taxon>Agaricales</taxon>
        <taxon>Pleurotineae</taxon>
        <taxon>Pleurotaceae</taxon>
        <taxon>Pleurotus</taxon>
    </lineage>
</organism>
<name>A0A067NHD8_PLEO1</name>
<sequence>MIDERTISVILYGQSDFNMVKLFTLLEGIKSRRFSVRSAAYAQQVQWHMRLGVSEVYGTKAGMPSLMTQIYRFWLSSRPSSSLLRSVLSGSVSIGGLNEGLKKALAIDLSV</sequence>
<dbReference type="InParanoid" id="A0A067NHD8"/>
<protein>
    <submittedName>
        <fullName evidence="1">Uncharacterized protein</fullName>
    </submittedName>
</protein>
<proteinExistence type="predicted"/>
<dbReference type="HOGENOM" id="CLU_2159486_0_0_1"/>
<reference evidence="2" key="1">
    <citation type="journal article" date="2014" name="Proc. Natl. Acad. Sci. U.S.A.">
        <title>Extensive sampling of basidiomycete genomes demonstrates inadequacy of the white-rot/brown-rot paradigm for wood decay fungi.</title>
        <authorList>
            <person name="Riley R."/>
            <person name="Salamov A.A."/>
            <person name="Brown D.W."/>
            <person name="Nagy L.G."/>
            <person name="Floudas D."/>
            <person name="Held B.W."/>
            <person name="Levasseur A."/>
            <person name="Lombard V."/>
            <person name="Morin E."/>
            <person name="Otillar R."/>
            <person name="Lindquist E.A."/>
            <person name="Sun H."/>
            <person name="LaButti K.M."/>
            <person name="Schmutz J."/>
            <person name="Jabbour D."/>
            <person name="Luo H."/>
            <person name="Baker S.E."/>
            <person name="Pisabarro A.G."/>
            <person name="Walton J.D."/>
            <person name="Blanchette R.A."/>
            <person name="Henrissat B."/>
            <person name="Martin F."/>
            <person name="Cullen D."/>
            <person name="Hibbett D.S."/>
            <person name="Grigoriev I.V."/>
        </authorList>
    </citation>
    <scope>NUCLEOTIDE SEQUENCE [LARGE SCALE GENOMIC DNA]</scope>
    <source>
        <strain evidence="2">PC15</strain>
    </source>
</reference>
<dbReference type="AlphaFoldDB" id="A0A067NHD8"/>
<dbReference type="VEuPathDB" id="FungiDB:PLEOSDRAFT_162777"/>
<evidence type="ECO:0000313" key="1">
    <source>
        <dbReference type="EMBL" id="KDQ23196.1"/>
    </source>
</evidence>
<dbReference type="Proteomes" id="UP000027073">
    <property type="component" value="Unassembled WGS sequence"/>
</dbReference>